<feature type="transmembrane region" description="Helical" evidence="6">
    <location>
        <begin position="476"/>
        <end position="495"/>
    </location>
</feature>
<dbReference type="GO" id="GO:0022857">
    <property type="term" value="F:transmembrane transporter activity"/>
    <property type="evidence" value="ECO:0007669"/>
    <property type="project" value="InterPro"/>
</dbReference>
<dbReference type="SUPFAM" id="SSF103473">
    <property type="entry name" value="MFS general substrate transporter"/>
    <property type="match status" value="1"/>
</dbReference>
<keyword evidence="8" id="KW-1185">Reference proteome</keyword>
<dbReference type="HOGENOM" id="CLU_013756_1_0_1"/>
<feature type="transmembrane region" description="Helical" evidence="6">
    <location>
        <begin position="171"/>
        <end position="194"/>
    </location>
</feature>
<feature type="transmembrane region" description="Helical" evidence="6">
    <location>
        <begin position="206"/>
        <end position="228"/>
    </location>
</feature>
<dbReference type="InParanoid" id="E9EGA5"/>
<feature type="transmembrane region" description="Helical" evidence="6">
    <location>
        <begin position="234"/>
        <end position="255"/>
    </location>
</feature>
<dbReference type="InterPro" id="IPR011701">
    <property type="entry name" value="MFS"/>
</dbReference>
<proteinExistence type="predicted"/>
<feature type="compositionally biased region" description="Low complexity" evidence="5">
    <location>
        <begin position="277"/>
        <end position="289"/>
    </location>
</feature>
<evidence type="ECO:0000256" key="5">
    <source>
        <dbReference type="SAM" id="MobiDB-lite"/>
    </source>
</evidence>
<organism evidence="8">
    <name type="scientific">Metarhizium acridum (strain CQMa 102)</name>
    <dbReference type="NCBI Taxonomy" id="655827"/>
    <lineage>
        <taxon>Eukaryota</taxon>
        <taxon>Fungi</taxon>
        <taxon>Dikarya</taxon>
        <taxon>Ascomycota</taxon>
        <taxon>Pezizomycotina</taxon>
        <taxon>Sordariomycetes</taxon>
        <taxon>Hypocreomycetidae</taxon>
        <taxon>Hypocreales</taxon>
        <taxon>Clavicipitaceae</taxon>
        <taxon>Metarhizium</taxon>
    </lineage>
</organism>
<evidence type="ECO:0000256" key="4">
    <source>
        <dbReference type="ARBA" id="ARBA00023136"/>
    </source>
</evidence>
<dbReference type="Proteomes" id="UP000002499">
    <property type="component" value="Unassembled WGS sequence"/>
</dbReference>
<gene>
    <name evidence="7" type="ORF">MAC_08903</name>
</gene>
<sequence length="528" mass="57929">MATRILRHVQVQLPSSTRIRMRIRILTADLMSRSTQWKAMTVMTVDGFGYALAKSAQTFLIEQALCRSFYAISDPAVIRPDGSVPEDMCKTEDLQSQVAFLSSTLNFTLLIASFLATPVFARLALTVGKRTVLLINAASYMLPRIRVYMLWRTDTPDAQVYFYTFTDVRWVLLLWVLELVGGGMPVREVLLWMYMAESVPEDRLTGAFNVLSAILIGMMSVGTFIGALLLRQHIWLLCSIVICICALVILLICLLPNHHKSLCSEEENVLDGEDSPRSSASQVSSPATSLLNGEQDGRIASQRPPPLWQTVLRAATVDLLLSIQFVVQALQNPLTLRVMSIFFTYTLAGTVSGTSQQWASSTFHTSLADVDKITSMEQIISAVVLFSLPTVSQRLLRPRLRSKQNTDLWVITASLVFCAFGALVMSLAPSIGTYALGVAVSALGVGLADSLRSFATSALSDTETLESLYMSIRTMQSLAAIVGTPLWGGIFLLILKSDGGLPPGLLFFATGFVLLVSLYSTIPLRGYR</sequence>
<name>E9EGA5_METAQ</name>
<dbReference type="Pfam" id="PF07690">
    <property type="entry name" value="MFS_1"/>
    <property type="match status" value="1"/>
</dbReference>
<accession>E9EGA5</accession>
<dbReference type="Gene3D" id="1.20.1250.20">
    <property type="entry name" value="MFS general substrate transporter like domains"/>
    <property type="match status" value="1"/>
</dbReference>
<dbReference type="OMA" id="MYMAESV"/>
<evidence type="ECO:0000313" key="7">
    <source>
        <dbReference type="EMBL" id="EFY85057.1"/>
    </source>
</evidence>
<feature type="transmembrane region" description="Helical" evidence="6">
    <location>
        <begin position="98"/>
        <end position="121"/>
    </location>
</feature>
<keyword evidence="4 6" id="KW-0472">Membrane</keyword>
<dbReference type="EMBL" id="GL698592">
    <property type="protein sequence ID" value="EFY85057.1"/>
    <property type="molecule type" value="Genomic_DNA"/>
</dbReference>
<keyword evidence="3 6" id="KW-1133">Transmembrane helix</keyword>
<protein>
    <submittedName>
        <fullName evidence="7">MFS transporter, putative</fullName>
    </submittedName>
</protein>
<dbReference type="AlphaFoldDB" id="E9EGA5"/>
<dbReference type="GO" id="GO:0016020">
    <property type="term" value="C:membrane"/>
    <property type="evidence" value="ECO:0007669"/>
    <property type="project" value="UniProtKB-SubCell"/>
</dbReference>
<feature type="transmembrane region" description="Helical" evidence="6">
    <location>
        <begin position="408"/>
        <end position="428"/>
    </location>
</feature>
<dbReference type="eggNOG" id="ENOG502RMSB">
    <property type="taxonomic scope" value="Eukaryota"/>
</dbReference>
<evidence type="ECO:0000256" key="1">
    <source>
        <dbReference type="ARBA" id="ARBA00004141"/>
    </source>
</evidence>
<feature type="transmembrane region" description="Helical" evidence="6">
    <location>
        <begin position="434"/>
        <end position="455"/>
    </location>
</feature>
<evidence type="ECO:0000256" key="6">
    <source>
        <dbReference type="SAM" id="Phobius"/>
    </source>
</evidence>
<feature type="region of interest" description="Disordered" evidence="5">
    <location>
        <begin position="273"/>
        <end position="302"/>
    </location>
</feature>
<comment type="subcellular location">
    <subcellularLocation>
        <location evidence="1">Membrane</location>
        <topology evidence="1">Multi-pass membrane protein</topology>
    </subcellularLocation>
</comment>
<dbReference type="OrthoDB" id="10029326at2759"/>
<dbReference type="InterPro" id="IPR036259">
    <property type="entry name" value="MFS_trans_sf"/>
</dbReference>
<dbReference type="PANTHER" id="PTHR23507:SF1">
    <property type="entry name" value="FI18259P1-RELATED"/>
    <property type="match status" value="1"/>
</dbReference>
<evidence type="ECO:0000313" key="8">
    <source>
        <dbReference type="Proteomes" id="UP000002499"/>
    </source>
</evidence>
<reference evidence="7 8" key="1">
    <citation type="journal article" date="2011" name="PLoS Genet.">
        <title>Genome sequencing and comparative transcriptomics of the model entomopathogenic fungi Metarhizium anisopliae and M. acridum.</title>
        <authorList>
            <person name="Gao Q."/>
            <person name="Jin K."/>
            <person name="Ying S.H."/>
            <person name="Zhang Y."/>
            <person name="Xiao G."/>
            <person name="Shang Y."/>
            <person name="Duan Z."/>
            <person name="Hu X."/>
            <person name="Xie X.Q."/>
            <person name="Zhou G."/>
            <person name="Peng G."/>
            <person name="Luo Z."/>
            <person name="Huang W."/>
            <person name="Wang B."/>
            <person name="Fang W."/>
            <person name="Wang S."/>
            <person name="Zhong Y."/>
            <person name="Ma L.J."/>
            <person name="St Leger R.J."/>
            <person name="Zhao G.P."/>
            <person name="Pei Y."/>
            <person name="Feng M.G."/>
            <person name="Xia Y."/>
            <person name="Wang C."/>
        </authorList>
    </citation>
    <scope>NUCLEOTIDE SEQUENCE [LARGE SCALE GENOMIC DNA]</scope>
    <source>
        <strain evidence="7 8">CQMa 102</strain>
    </source>
</reference>
<evidence type="ECO:0000256" key="2">
    <source>
        <dbReference type="ARBA" id="ARBA00022692"/>
    </source>
</evidence>
<feature type="transmembrane region" description="Helical" evidence="6">
    <location>
        <begin position="501"/>
        <end position="522"/>
    </location>
</feature>
<evidence type="ECO:0000256" key="3">
    <source>
        <dbReference type="ARBA" id="ARBA00022989"/>
    </source>
</evidence>
<dbReference type="PANTHER" id="PTHR23507">
    <property type="entry name" value="ZGC:174356"/>
    <property type="match status" value="1"/>
</dbReference>
<keyword evidence="2 6" id="KW-0812">Transmembrane</keyword>